<gene>
    <name evidence="6" type="ORF">J1N51_08100</name>
</gene>
<dbReference type="InterPro" id="IPR029000">
    <property type="entry name" value="Cyclophilin-like_dom_sf"/>
</dbReference>
<evidence type="ECO:0000256" key="2">
    <source>
        <dbReference type="ARBA" id="ARBA00023110"/>
    </source>
</evidence>
<feature type="chain" id="PRO_5036800936" description="peptidylprolyl isomerase" evidence="4">
    <location>
        <begin position="27"/>
        <end position="290"/>
    </location>
</feature>
<proteinExistence type="predicted"/>
<dbReference type="GO" id="GO:0003755">
    <property type="term" value="F:peptidyl-prolyl cis-trans isomerase activity"/>
    <property type="evidence" value="ECO:0007669"/>
    <property type="project" value="UniProtKB-KW"/>
</dbReference>
<keyword evidence="2" id="KW-0697">Rotamase</keyword>
<keyword evidence="4" id="KW-0732">Signal</keyword>
<name>A0A975HH69_9GAMM</name>
<dbReference type="AlphaFoldDB" id="A0A975HH69"/>
<keyword evidence="7" id="KW-1185">Reference proteome</keyword>
<evidence type="ECO:0000313" key="6">
    <source>
        <dbReference type="EMBL" id="QTH62742.1"/>
    </source>
</evidence>
<organism evidence="6 7">
    <name type="scientific">Psychrosphaera ytuae</name>
    <dbReference type="NCBI Taxonomy" id="2820710"/>
    <lineage>
        <taxon>Bacteria</taxon>
        <taxon>Pseudomonadati</taxon>
        <taxon>Pseudomonadota</taxon>
        <taxon>Gammaproteobacteria</taxon>
        <taxon>Alteromonadales</taxon>
        <taxon>Pseudoalteromonadaceae</taxon>
        <taxon>Psychrosphaera</taxon>
    </lineage>
</organism>
<dbReference type="SUPFAM" id="SSF50891">
    <property type="entry name" value="Cyclophilin-like"/>
    <property type="match status" value="1"/>
</dbReference>
<evidence type="ECO:0000313" key="7">
    <source>
        <dbReference type="Proteomes" id="UP000682739"/>
    </source>
</evidence>
<evidence type="ECO:0000256" key="4">
    <source>
        <dbReference type="SAM" id="SignalP"/>
    </source>
</evidence>
<dbReference type="Proteomes" id="UP000682739">
    <property type="component" value="Chromosome"/>
</dbReference>
<dbReference type="RefSeq" id="WP_208830196.1">
    <property type="nucleotide sequence ID" value="NZ_CP072110.1"/>
</dbReference>
<evidence type="ECO:0000256" key="1">
    <source>
        <dbReference type="ARBA" id="ARBA00013194"/>
    </source>
</evidence>
<dbReference type="EMBL" id="CP072110">
    <property type="protein sequence ID" value="QTH62742.1"/>
    <property type="molecule type" value="Genomic_DNA"/>
</dbReference>
<protein>
    <recommendedName>
        <fullName evidence="1">peptidylprolyl isomerase</fullName>
        <ecNumber evidence="1">5.2.1.8</ecNumber>
    </recommendedName>
</protein>
<accession>A0A975HH69</accession>
<evidence type="ECO:0000259" key="5">
    <source>
        <dbReference type="PROSITE" id="PS50072"/>
    </source>
</evidence>
<evidence type="ECO:0000256" key="3">
    <source>
        <dbReference type="ARBA" id="ARBA00023235"/>
    </source>
</evidence>
<feature type="signal peptide" evidence="4">
    <location>
        <begin position="1"/>
        <end position="26"/>
    </location>
</feature>
<sequence length="290" mass="32360">MQLSAKFTILCSVVMSSLLMSPKSNASDQPDYIEIPQQELVYMHTSKGMLVMQITDIQSPNAANQFKNLVKEGFYNGLDIYRVVDGFVIQGGEQEFDPQTGKQSKFRNNLKAEFTRQIPENSQFMSVQSPALLAPEEGLIGTFPAGRDKQTKEEWLLHCPGTVAMARNNEPDTSSTEFYVTIGHAPRHLDRNMSVFGRVIDGMTAAQAMHRGPMSTNGVIDKDQPRTKILSAVLGNDQTANLKVNYKIENPRGKKYQDRLANARSNPGPFLVYPGNGNVDVCYQRPRIIK</sequence>
<dbReference type="InterPro" id="IPR002130">
    <property type="entry name" value="Cyclophilin-type_PPIase_dom"/>
</dbReference>
<dbReference type="PROSITE" id="PS50072">
    <property type="entry name" value="CSA_PPIASE_2"/>
    <property type="match status" value="1"/>
</dbReference>
<dbReference type="CDD" id="cd00317">
    <property type="entry name" value="cyclophilin"/>
    <property type="match status" value="1"/>
</dbReference>
<reference evidence="6" key="1">
    <citation type="submission" date="2021-03" db="EMBL/GenBank/DDBJ databases">
        <title>Description of Psychrosphaera ytuae sp. nov. isolated from deep sea sediment of South China Sea.</title>
        <authorList>
            <person name="Zhang J."/>
            <person name="Xu X.-D."/>
        </authorList>
    </citation>
    <scope>NUCLEOTIDE SEQUENCE</scope>
    <source>
        <strain evidence="6">MTZ26</strain>
    </source>
</reference>
<feature type="domain" description="PPIase cyclophilin-type" evidence="5">
    <location>
        <begin position="39"/>
        <end position="236"/>
    </location>
</feature>
<dbReference type="InterPro" id="IPR044665">
    <property type="entry name" value="E_coli_cyclophilin_A-like"/>
</dbReference>
<dbReference type="PANTHER" id="PTHR43246">
    <property type="entry name" value="PEPTIDYL-PROLYL CIS-TRANS ISOMERASE CYP38, CHLOROPLASTIC"/>
    <property type="match status" value="1"/>
</dbReference>
<dbReference type="Pfam" id="PF00160">
    <property type="entry name" value="Pro_isomerase"/>
    <property type="match status" value="1"/>
</dbReference>
<dbReference type="EC" id="5.2.1.8" evidence="1"/>
<dbReference type="Gene3D" id="2.40.100.10">
    <property type="entry name" value="Cyclophilin-like"/>
    <property type="match status" value="1"/>
</dbReference>
<dbReference type="KEGG" id="psym:J1N51_08100"/>
<keyword evidence="3 6" id="KW-0413">Isomerase</keyword>